<evidence type="ECO:0000313" key="3">
    <source>
        <dbReference type="Proteomes" id="UP000663874"/>
    </source>
</evidence>
<proteinExistence type="predicted"/>
<name>A0A820NQ54_9BILA</name>
<comment type="caution">
    <text evidence="2">The sequence shown here is derived from an EMBL/GenBank/DDBJ whole genome shotgun (WGS) entry which is preliminary data.</text>
</comment>
<gene>
    <name evidence="2" type="ORF">FNK824_LOCUS43650</name>
</gene>
<feature type="compositionally biased region" description="Pro residues" evidence="1">
    <location>
        <begin position="19"/>
        <end position="28"/>
    </location>
</feature>
<dbReference type="Proteomes" id="UP000663874">
    <property type="component" value="Unassembled WGS sequence"/>
</dbReference>
<reference evidence="2" key="1">
    <citation type="submission" date="2021-02" db="EMBL/GenBank/DDBJ databases">
        <authorList>
            <person name="Nowell W R."/>
        </authorList>
    </citation>
    <scope>NUCLEOTIDE SEQUENCE</scope>
</reference>
<evidence type="ECO:0000256" key="1">
    <source>
        <dbReference type="SAM" id="MobiDB-lite"/>
    </source>
</evidence>
<sequence>MLQYALPLTMSKTRDKIPPPRPPRPPSVPSSTIENNLEINQMMECYGDHDHLSQSTSTTNQGDQQNNNNNIRSTRS</sequence>
<dbReference type="EMBL" id="CAJOBE010062956">
    <property type="protein sequence ID" value="CAF4391906.1"/>
    <property type="molecule type" value="Genomic_DNA"/>
</dbReference>
<organism evidence="2 3">
    <name type="scientific">Rotaria sordida</name>
    <dbReference type="NCBI Taxonomy" id="392033"/>
    <lineage>
        <taxon>Eukaryota</taxon>
        <taxon>Metazoa</taxon>
        <taxon>Spiralia</taxon>
        <taxon>Gnathifera</taxon>
        <taxon>Rotifera</taxon>
        <taxon>Eurotatoria</taxon>
        <taxon>Bdelloidea</taxon>
        <taxon>Philodinida</taxon>
        <taxon>Philodinidae</taxon>
        <taxon>Rotaria</taxon>
    </lineage>
</organism>
<feature type="region of interest" description="Disordered" evidence="1">
    <location>
        <begin position="1"/>
        <end position="76"/>
    </location>
</feature>
<protein>
    <submittedName>
        <fullName evidence="2">Uncharacterized protein</fullName>
    </submittedName>
</protein>
<feature type="compositionally biased region" description="Low complexity" evidence="1">
    <location>
        <begin position="53"/>
        <end position="76"/>
    </location>
</feature>
<dbReference type="AlphaFoldDB" id="A0A820NQ54"/>
<evidence type="ECO:0000313" key="2">
    <source>
        <dbReference type="EMBL" id="CAF4391906.1"/>
    </source>
</evidence>
<accession>A0A820NQ54</accession>